<accession>A0A6J4JFD7</accession>
<proteinExistence type="predicted"/>
<dbReference type="EMBL" id="CADCTR010001051">
    <property type="protein sequence ID" value="CAA9279083.1"/>
    <property type="molecule type" value="Genomic_DNA"/>
</dbReference>
<protein>
    <submittedName>
        <fullName evidence="1">Uncharacterized protein</fullName>
    </submittedName>
</protein>
<organism evidence="1">
    <name type="scientific">uncultured Chloroflexia bacterium</name>
    <dbReference type="NCBI Taxonomy" id="1672391"/>
    <lineage>
        <taxon>Bacteria</taxon>
        <taxon>Bacillati</taxon>
        <taxon>Chloroflexota</taxon>
        <taxon>Chloroflexia</taxon>
        <taxon>environmental samples</taxon>
    </lineage>
</organism>
<name>A0A6J4JFD7_9CHLR</name>
<sequence>MPPNTVVMAYLISGRSKMQACFPTSKLGALDVGIFLDL</sequence>
<gene>
    <name evidence="1" type="ORF">AVDCRST_MAG93-3068</name>
</gene>
<evidence type="ECO:0000313" key="1">
    <source>
        <dbReference type="EMBL" id="CAA9279083.1"/>
    </source>
</evidence>
<dbReference type="AlphaFoldDB" id="A0A6J4JFD7"/>
<reference evidence="1" key="1">
    <citation type="submission" date="2020-02" db="EMBL/GenBank/DDBJ databases">
        <authorList>
            <person name="Meier V. D."/>
        </authorList>
    </citation>
    <scope>NUCLEOTIDE SEQUENCE</scope>
    <source>
        <strain evidence="1">AVDCRST_MAG93</strain>
    </source>
</reference>